<proteinExistence type="predicted"/>
<reference evidence="2 3" key="1">
    <citation type="submission" date="2013-02" db="EMBL/GenBank/DDBJ databases">
        <title>Co-occurrence of anaerobic bacteria in colorectal carcinomas.</title>
        <authorList>
            <person name="Holt R.A."/>
            <person name="Warren R.L."/>
            <person name="Allen-Vercoe E."/>
            <person name="Pleasance S."/>
            <person name="Freeman D.J."/>
            <person name="Watson P."/>
            <person name="Moore R."/>
            <person name="Cochrane K."/>
        </authorList>
    </citation>
    <scope>NUCLEOTIDE SEQUENCE [LARGE SCALE GENOMIC DNA]</scope>
    <source>
        <strain evidence="2 3">CC57C</strain>
    </source>
</reference>
<evidence type="ECO:0000256" key="1">
    <source>
        <dbReference type="SAM" id="SignalP"/>
    </source>
</evidence>
<dbReference type="Pfam" id="PF04314">
    <property type="entry name" value="PCuAC"/>
    <property type="match status" value="1"/>
</dbReference>
<dbReference type="SUPFAM" id="SSF110087">
    <property type="entry name" value="DR1885-like metal-binding protein"/>
    <property type="match status" value="1"/>
</dbReference>
<feature type="chain" id="PRO_5004034397" description="Copper chaperone PCu(A)C" evidence="1">
    <location>
        <begin position="19"/>
        <end position="148"/>
    </location>
</feature>
<dbReference type="RefSeq" id="WP_002950357.1">
    <property type="nucleotide sequence ID" value="NZ_AOTD01000013.1"/>
</dbReference>
<comment type="caution">
    <text evidence="2">The sequence shown here is derived from an EMBL/GenBank/DDBJ whole genome shotgun (WGS) entry which is preliminary data.</text>
</comment>
<dbReference type="InterPro" id="IPR007410">
    <property type="entry name" value="LpqE-like"/>
</dbReference>
<dbReference type="AlphaFoldDB" id="M3I4I5"/>
<dbReference type="OrthoDB" id="9796962at2"/>
<protein>
    <recommendedName>
        <fullName evidence="4">Copper chaperone PCu(A)C</fullName>
    </recommendedName>
</protein>
<dbReference type="EMBL" id="AOTD01000013">
    <property type="protein sequence ID" value="EMG31519.1"/>
    <property type="molecule type" value="Genomic_DNA"/>
</dbReference>
<dbReference type="PANTHER" id="PTHR36302">
    <property type="entry name" value="BLR7088 PROTEIN"/>
    <property type="match status" value="1"/>
</dbReference>
<dbReference type="PATRIC" id="fig|1073353.3.peg.182"/>
<evidence type="ECO:0008006" key="4">
    <source>
        <dbReference type="Google" id="ProtNLM"/>
    </source>
</evidence>
<evidence type="ECO:0000313" key="2">
    <source>
        <dbReference type="EMBL" id="EMG31519.1"/>
    </source>
</evidence>
<keyword evidence="1" id="KW-0732">Signal</keyword>
<dbReference type="InterPro" id="IPR058248">
    <property type="entry name" value="Lxx211020-like"/>
</dbReference>
<gene>
    <name evidence="2" type="ORF">H740_00807</name>
</gene>
<feature type="signal peptide" evidence="1">
    <location>
        <begin position="1"/>
        <end position="18"/>
    </location>
</feature>
<organism evidence="2 3">
    <name type="scientific">Campylobacter showae CC57C</name>
    <dbReference type="NCBI Taxonomy" id="1073353"/>
    <lineage>
        <taxon>Bacteria</taxon>
        <taxon>Pseudomonadati</taxon>
        <taxon>Campylobacterota</taxon>
        <taxon>Epsilonproteobacteria</taxon>
        <taxon>Campylobacterales</taxon>
        <taxon>Campylobacteraceae</taxon>
        <taxon>Campylobacter</taxon>
    </lineage>
</organism>
<dbReference type="PANTHER" id="PTHR36302:SF1">
    <property type="entry name" value="COPPER CHAPERONE PCU(A)C"/>
    <property type="match status" value="1"/>
</dbReference>
<name>M3I4I5_9BACT</name>
<dbReference type="STRING" id="1073353.H740_00807"/>
<sequence length="148" mass="15966">MKKLVAFAIALSASFCFADYVLISADNAYAKATPPNVKNSAVFMDITNNMPKAVRLISASTDASQSAELHTHKHEDGMMKMVQIDSIEVPAEGSVSLKPGGLHIMLMDVKKPMKAGDKVNLTLKFSDGRIVEVIDIPVKNLETSGHAH</sequence>
<dbReference type="Gene3D" id="2.60.40.1890">
    <property type="entry name" value="PCu(A)C copper chaperone"/>
    <property type="match status" value="1"/>
</dbReference>
<dbReference type="InterPro" id="IPR036182">
    <property type="entry name" value="PCuAC_sf"/>
</dbReference>
<dbReference type="Proteomes" id="UP000011782">
    <property type="component" value="Unassembled WGS sequence"/>
</dbReference>
<evidence type="ECO:0000313" key="3">
    <source>
        <dbReference type="Proteomes" id="UP000011782"/>
    </source>
</evidence>
<accession>M3I4I5</accession>